<comment type="subunit">
    <text evidence="7">Homodimer.</text>
</comment>
<evidence type="ECO:0000256" key="4">
    <source>
        <dbReference type="ARBA" id="ARBA00022679"/>
    </source>
</evidence>
<feature type="binding site" evidence="7">
    <location>
        <position position="109"/>
    </location>
    <ligand>
        <name>5-phospho-alpha-D-ribose 1-diphosphate</name>
        <dbReference type="ChEBI" id="CHEBI:58017"/>
        <note>ligand shared between dimeric partners</note>
    </ligand>
</feature>
<dbReference type="Proteomes" id="UP000192611">
    <property type="component" value="Unassembled WGS sequence"/>
</dbReference>
<dbReference type="CDD" id="cd06223">
    <property type="entry name" value="PRTases_typeI"/>
    <property type="match status" value="1"/>
</dbReference>
<protein>
    <recommendedName>
        <fullName evidence="2 7">Orotate phosphoribosyltransferase</fullName>
        <shortName evidence="7">OPRT</shortName>
        <shortName evidence="7">OPRTase</shortName>
        <ecNumber evidence="2 7">2.4.2.10</ecNumber>
    </recommendedName>
</protein>
<organism evidence="9 10">
    <name type="scientific">Candidatus Coatesbacteria bacterium 4484_99</name>
    <dbReference type="NCBI Taxonomy" id="1970774"/>
    <lineage>
        <taxon>Bacteria</taxon>
        <taxon>Candidatus Coatesiibacteriota</taxon>
    </lineage>
</organism>
<dbReference type="Gene3D" id="3.40.50.2020">
    <property type="match status" value="1"/>
</dbReference>
<evidence type="ECO:0000256" key="5">
    <source>
        <dbReference type="ARBA" id="ARBA00022842"/>
    </source>
</evidence>
<dbReference type="GO" id="GO:0019856">
    <property type="term" value="P:pyrimidine nucleobase biosynthetic process"/>
    <property type="evidence" value="ECO:0007669"/>
    <property type="project" value="TreeGrafter"/>
</dbReference>
<feature type="binding site" evidence="7">
    <location>
        <position position="133"/>
    </location>
    <ligand>
        <name>orotate</name>
        <dbReference type="ChEBI" id="CHEBI:30839"/>
    </ligand>
</feature>
<dbReference type="EMBL" id="NATQ01000068">
    <property type="protein sequence ID" value="OQX90332.1"/>
    <property type="molecule type" value="Genomic_DNA"/>
</dbReference>
<evidence type="ECO:0000256" key="1">
    <source>
        <dbReference type="ARBA" id="ARBA00004889"/>
    </source>
</evidence>
<comment type="function">
    <text evidence="7">Catalyzes the transfer of a ribosyl phosphate group from 5-phosphoribose 1-diphosphate to orotate, leading to the formation of orotidine monophosphate (OMP).</text>
</comment>
<comment type="similarity">
    <text evidence="7">Belongs to the purine/pyrimidine phosphoribosyltransferase family. PyrE subfamily.</text>
</comment>
<comment type="cofactor">
    <cofactor evidence="7">
        <name>Mg(2+)</name>
        <dbReference type="ChEBI" id="CHEBI:18420"/>
    </cofactor>
</comment>
<accession>A0A1W9S114</accession>
<feature type="domain" description="Phosphoribosyltransferase" evidence="8">
    <location>
        <begin position="106"/>
        <end position="167"/>
    </location>
</feature>
<comment type="caution">
    <text evidence="9">The sequence shown here is derived from an EMBL/GenBank/DDBJ whole genome shotgun (WGS) entry which is preliminary data.</text>
</comment>
<dbReference type="InterPro" id="IPR004467">
    <property type="entry name" value="Or_phspho_trans_dom"/>
</dbReference>
<dbReference type="SUPFAM" id="SSF53271">
    <property type="entry name" value="PRTase-like"/>
    <property type="match status" value="1"/>
</dbReference>
<evidence type="ECO:0000256" key="3">
    <source>
        <dbReference type="ARBA" id="ARBA00022676"/>
    </source>
</evidence>
<dbReference type="NCBIfam" id="TIGR00336">
    <property type="entry name" value="pyrE"/>
    <property type="match status" value="1"/>
</dbReference>
<dbReference type="GO" id="GO:0000287">
    <property type="term" value="F:magnesium ion binding"/>
    <property type="evidence" value="ECO:0007669"/>
    <property type="project" value="UniProtKB-UniRule"/>
</dbReference>
<reference evidence="10" key="1">
    <citation type="submission" date="2017-03" db="EMBL/GenBank/DDBJ databases">
        <title>Novel pathways for hydrocarbon cycling and metabolic interdependencies in hydrothermal sediment communities.</title>
        <authorList>
            <person name="Dombrowski N."/>
            <person name="Seitz K."/>
            <person name="Teske A."/>
            <person name="Baker B."/>
        </authorList>
    </citation>
    <scope>NUCLEOTIDE SEQUENCE [LARGE SCALE GENOMIC DNA]</scope>
</reference>
<dbReference type="PANTHER" id="PTHR19278">
    <property type="entry name" value="OROTATE PHOSPHORIBOSYLTRANSFERASE"/>
    <property type="match status" value="1"/>
</dbReference>
<proteinExistence type="inferred from homology"/>
<dbReference type="HAMAP" id="MF_01208">
    <property type="entry name" value="PyrE"/>
    <property type="match status" value="1"/>
</dbReference>
<feature type="binding site" evidence="7">
    <location>
        <position position="103"/>
    </location>
    <ligand>
        <name>5-phospho-alpha-D-ribose 1-diphosphate</name>
        <dbReference type="ChEBI" id="CHEBI:58017"/>
        <note>ligand shared between dimeric partners</note>
    </ligand>
</feature>
<evidence type="ECO:0000256" key="7">
    <source>
        <dbReference type="HAMAP-Rule" id="MF_01208"/>
    </source>
</evidence>
<dbReference type="GO" id="GO:0004588">
    <property type="term" value="F:orotate phosphoribosyltransferase activity"/>
    <property type="evidence" value="ECO:0007669"/>
    <property type="project" value="UniProtKB-UniRule"/>
</dbReference>
<keyword evidence="3 7" id="KW-0328">Glycosyltransferase</keyword>
<evidence type="ECO:0000313" key="9">
    <source>
        <dbReference type="EMBL" id="OQX90332.1"/>
    </source>
</evidence>
<evidence type="ECO:0000313" key="10">
    <source>
        <dbReference type="Proteomes" id="UP000192611"/>
    </source>
</evidence>
<feature type="binding site" evidence="7">
    <location>
        <position position="161"/>
    </location>
    <ligand>
        <name>orotate</name>
        <dbReference type="ChEBI" id="CHEBI:30839"/>
    </ligand>
</feature>
<dbReference type="EC" id="2.4.2.10" evidence="2 7"/>
<feature type="binding site" description="in other chain" evidence="7">
    <location>
        <position position="104"/>
    </location>
    <ligand>
        <name>5-phospho-alpha-D-ribose 1-diphosphate</name>
        <dbReference type="ChEBI" id="CHEBI:58017"/>
        <note>ligand shared between dimeric partners</note>
    </ligand>
</feature>
<comment type="catalytic activity">
    <reaction evidence="7">
        <text>orotidine 5'-phosphate + diphosphate = orotate + 5-phospho-alpha-D-ribose 1-diphosphate</text>
        <dbReference type="Rhea" id="RHEA:10380"/>
        <dbReference type="ChEBI" id="CHEBI:30839"/>
        <dbReference type="ChEBI" id="CHEBI:33019"/>
        <dbReference type="ChEBI" id="CHEBI:57538"/>
        <dbReference type="ChEBI" id="CHEBI:58017"/>
        <dbReference type="EC" id="2.4.2.10"/>
    </reaction>
</comment>
<evidence type="ECO:0000259" key="8">
    <source>
        <dbReference type="Pfam" id="PF00156"/>
    </source>
</evidence>
<dbReference type="AlphaFoldDB" id="A0A1W9S114"/>
<dbReference type="PANTHER" id="PTHR19278:SF9">
    <property type="entry name" value="URIDINE 5'-MONOPHOSPHATE SYNTHASE"/>
    <property type="match status" value="1"/>
</dbReference>
<dbReference type="Pfam" id="PF00156">
    <property type="entry name" value="Pribosyltran"/>
    <property type="match status" value="1"/>
</dbReference>
<dbReference type="UniPathway" id="UPA00070">
    <property type="reaction ID" value="UER00119"/>
</dbReference>
<evidence type="ECO:0000256" key="6">
    <source>
        <dbReference type="ARBA" id="ARBA00022975"/>
    </source>
</evidence>
<name>A0A1W9S114_9BACT</name>
<feature type="binding site" evidence="7">
    <location>
        <position position="107"/>
    </location>
    <ligand>
        <name>5-phospho-alpha-D-ribose 1-diphosphate</name>
        <dbReference type="ChEBI" id="CHEBI:58017"/>
        <note>ligand shared between dimeric partners</note>
    </ligand>
</feature>
<dbReference type="InterPro" id="IPR023031">
    <property type="entry name" value="OPRT"/>
</dbReference>
<keyword evidence="5 7" id="KW-0460">Magnesium</keyword>
<dbReference type="InterPro" id="IPR000836">
    <property type="entry name" value="PRTase_dom"/>
</dbReference>
<comment type="pathway">
    <text evidence="1 7">Pyrimidine metabolism; UMP biosynthesis via de novo pathway; UMP from orotate: step 1/2.</text>
</comment>
<sequence>MGLKGGIFNELRELVQREAVLKGDFILASGKKSNYYIDARLVTLSPLGANLIGPAVLEAVKDEYDNRRIHAVGGMSIGADPIATAVSMTSLKRGHPLVAFIVRKETKEHGTGKRIEGPLKKGMRTIIVEDVTTTGGSALRAIEVVRDFGCDVYAVVSILDRQEGAEEAFEKAGVRFIPLISRDELIL</sequence>
<dbReference type="FunFam" id="3.40.50.2020:FF:000029">
    <property type="entry name" value="Orotate phosphoribosyltransferase"/>
    <property type="match status" value="1"/>
</dbReference>
<keyword evidence="4 7" id="KW-0808">Transferase</keyword>
<dbReference type="InterPro" id="IPR029057">
    <property type="entry name" value="PRTase-like"/>
</dbReference>
<comment type="caution">
    <text evidence="7">Lacks conserved residue(s) required for the propagation of feature annotation.</text>
</comment>
<dbReference type="GO" id="GO:0044205">
    <property type="term" value="P:'de novo' UMP biosynthetic process"/>
    <property type="evidence" value="ECO:0007669"/>
    <property type="project" value="UniProtKB-UniRule"/>
</dbReference>
<feature type="binding site" description="in other chain" evidence="7">
    <location>
        <begin position="129"/>
        <end position="137"/>
    </location>
    <ligand>
        <name>5-phospho-alpha-D-ribose 1-diphosphate</name>
        <dbReference type="ChEBI" id="CHEBI:58017"/>
        <note>ligand shared between dimeric partners</note>
    </ligand>
</feature>
<evidence type="ECO:0000256" key="2">
    <source>
        <dbReference type="ARBA" id="ARBA00011971"/>
    </source>
</evidence>
<keyword evidence="6 7" id="KW-0665">Pyrimidine biosynthesis</keyword>
<gene>
    <name evidence="7" type="primary">pyrE</name>
    <name evidence="9" type="ORF">B6D57_03690</name>
</gene>